<dbReference type="InterPro" id="IPR001466">
    <property type="entry name" value="Beta-lactam-related"/>
</dbReference>
<comment type="caution">
    <text evidence="3">The sequence shown here is derived from an EMBL/GenBank/DDBJ whole genome shotgun (WGS) entry which is preliminary data.</text>
</comment>
<dbReference type="GO" id="GO:0016787">
    <property type="term" value="F:hydrolase activity"/>
    <property type="evidence" value="ECO:0007669"/>
    <property type="project" value="UniProtKB-KW"/>
</dbReference>
<feature type="domain" description="Beta-lactamase-related" evidence="2">
    <location>
        <begin position="22"/>
        <end position="294"/>
    </location>
</feature>
<dbReference type="Pfam" id="PF00144">
    <property type="entry name" value="Beta-lactamase"/>
    <property type="match status" value="1"/>
</dbReference>
<evidence type="ECO:0000313" key="4">
    <source>
        <dbReference type="Proteomes" id="UP000070198"/>
    </source>
</evidence>
<name>A0A139NDD1_9STRE</name>
<dbReference type="Gene3D" id="3.40.710.10">
    <property type="entry name" value="DD-peptidase/beta-lactamase superfamily"/>
    <property type="match status" value="1"/>
</dbReference>
<gene>
    <name evidence="3" type="ORF">SGADD02_00063</name>
</gene>
<dbReference type="PANTHER" id="PTHR43283:SF11">
    <property type="entry name" value="BETA-LACTAMASE-RELATED DOMAIN-CONTAINING PROTEIN"/>
    <property type="match status" value="1"/>
</dbReference>
<proteinExistence type="predicted"/>
<dbReference type="Proteomes" id="UP000070198">
    <property type="component" value="Unassembled WGS sequence"/>
</dbReference>
<dbReference type="EMBL" id="LQOF01000010">
    <property type="protein sequence ID" value="KXT73837.1"/>
    <property type="molecule type" value="Genomic_DNA"/>
</dbReference>
<evidence type="ECO:0000313" key="3">
    <source>
        <dbReference type="EMBL" id="KXT73837.1"/>
    </source>
</evidence>
<dbReference type="InterPro" id="IPR050789">
    <property type="entry name" value="Diverse_Enzym_Activities"/>
</dbReference>
<evidence type="ECO:0000256" key="1">
    <source>
        <dbReference type="ARBA" id="ARBA00022801"/>
    </source>
</evidence>
<dbReference type="PATRIC" id="fig|315405.11.peg.73"/>
<accession>A0A139NDD1</accession>
<reference evidence="3 4" key="1">
    <citation type="submission" date="2016-01" db="EMBL/GenBank/DDBJ databases">
        <title>Highly variable Streptococcus oralis are common among viridans streptococci isolated from primates.</title>
        <authorList>
            <person name="Denapaite D."/>
            <person name="Rieger M."/>
            <person name="Koendgen S."/>
            <person name="Brueckner R."/>
            <person name="Ochigava I."/>
            <person name="Kappeler P."/>
            <person name="Maetz-Rensing K."/>
            <person name="Leendertz F."/>
            <person name="Hakenbeck R."/>
        </authorList>
    </citation>
    <scope>NUCLEOTIDE SEQUENCE [LARGE SCALE GENOMIC DNA]</scope>
    <source>
        <strain evidence="3 4">DD02</strain>
    </source>
</reference>
<protein>
    <submittedName>
        <fullName evidence="3">Beta-lactamase, class C</fullName>
    </submittedName>
</protein>
<dbReference type="AlphaFoldDB" id="A0A139NDD1"/>
<keyword evidence="1" id="KW-0378">Hydrolase</keyword>
<dbReference type="SUPFAM" id="SSF56601">
    <property type="entry name" value="beta-lactamase/transpeptidase-like"/>
    <property type="match status" value="1"/>
</dbReference>
<evidence type="ECO:0000259" key="2">
    <source>
        <dbReference type="Pfam" id="PF00144"/>
    </source>
</evidence>
<dbReference type="InterPro" id="IPR012338">
    <property type="entry name" value="Beta-lactam/transpept-like"/>
</dbReference>
<sequence length="310" mass="35126">MVYQMTNLLEIINNQINRNIYHGASLALFKDGQWSEHYIGTIDGVTPVKSGLIYDLASVSKVVGVGTVIISLLYQGKLELDAPLVRYYPDFHESSVTLRQLLTHSSGINPFIPNRDNLNAAELKEAINHITVESKKEFLYTDINFLLLGFMLEEIYGKSLDVIFKDEVFQPFGMTNTGFGPVKNAVPTVAGIGDGLVHDPKAKVLGVHSGSAGLFSNLQDLEKFCQHYLTDDFASDIWQNFSQANKERSLAWNKEGDWLDHTGYTGTYVTINRKEQKAAIFLTNRTYAHDDRPLWIEERQRISQWIQQNY</sequence>
<dbReference type="PANTHER" id="PTHR43283">
    <property type="entry name" value="BETA-LACTAMASE-RELATED"/>
    <property type="match status" value="1"/>
</dbReference>
<organism evidence="3 4">
    <name type="scientific">Streptococcus gallolyticus</name>
    <dbReference type="NCBI Taxonomy" id="315405"/>
    <lineage>
        <taxon>Bacteria</taxon>
        <taxon>Bacillati</taxon>
        <taxon>Bacillota</taxon>
        <taxon>Bacilli</taxon>
        <taxon>Lactobacillales</taxon>
        <taxon>Streptococcaceae</taxon>
        <taxon>Streptococcus</taxon>
    </lineage>
</organism>